<evidence type="ECO:0000259" key="6">
    <source>
        <dbReference type="PROSITE" id="PS51898"/>
    </source>
</evidence>
<dbReference type="Gene3D" id="3.30.160.390">
    <property type="entry name" value="Integrase, DNA-binding domain"/>
    <property type="match status" value="1"/>
</dbReference>
<dbReference type="InterPro" id="IPR011010">
    <property type="entry name" value="DNA_brk_join_enz"/>
</dbReference>
<dbReference type="PROSITE" id="PS51898">
    <property type="entry name" value="TYR_RECOMBINASE"/>
    <property type="match status" value="1"/>
</dbReference>
<dbReference type="Pfam" id="PF00589">
    <property type="entry name" value="Phage_integrase"/>
    <property type="match status" value="1"/>
</dbReference>
<dbReference type="PANTHER" id="PTHR30629:SF2">
    <property type="entry name" value="PROPHAGE INTEGRASE INTS-RELATED"/>
    <property type="match status" value="1"/>
</dbReference>
<feature type="domain" description="Core-binding (CB)" evidence="7">
    <location>
        <begin position="99"/>
        <end position="180"/>
    </location>
</feature>
<dbReference type="PANTHER" id="PTHR30629">
    <property type="entry name" value="PROPHAGE INTEGRASE"/>
    <property type="match status" value="1"/>
</dbReference>
<proteinExistence type="inferred from homology"/>
<dbReference type="EMBL" id="JBHTJT010000002">
    <property type="protein sequence ID" value="MFD0978215.1"/>
    <property type="molecule type" value="Genomic_DNA"/>
</dbReference>
<dbReference type="PROSITE" id="PS51900">
    <property type="entry name" value="CB"/>
    <property type="match status" value="1"/>
</dbReference>
<evidence type="ECO:0000256" key="5">
    <source>
        <dbReference type="PROSITE-ProRule" id="PRU01248"/>
    </source>
</evidence>
<name>A0ABW3IKZ5_9RHOB</name>
<sequence>MSKLSDARIRALKPSEKPYKQADFDGLFLLVNLGGSKLWRLKYRWAGKEKLLALGKYPDLSLADTRRLRDEARGQLALGQDPAALRKAQKAARKAEHAATFEKLASELLDKKRREGKAKATLAKTEWFHRMLCADLGHMPISQITAQDVLVPLRKVEAKGNNESAVRMRSAAGAVFRYTIAVGLADNDPTFGLKDALVRPKTVHRAAVTDALTAGGLLRAIDGFEGQRTTKLALQLLALTALRPGELRLAEWDEIDPEGAIWTVPKQRAKMRRPHSLPLPRQAIGLLDELQKLTGWGQYLFPSIRSSKRSMSENTLNAALRRLGYGKDEMSSHGFRAMFSTLANESGSWHPDAIERALAHVEKNEIRRAYARGSHWDERVKMAQWWADYLDELKAGRVAA</sequence>
<comment type="caution">
    <text evidence="8">The sequence shown here is derived from an EMBL/GenBank/DDBJ whole genome shotgun (WGS) entry which is preliminary data.</text>
</comment>
<dbReference type="RefSeq" id="WP_386071965.1">
    <property type="nucleotide sequence ID" value="NZ_JBHTJT010000002.1"/>
</dbReference>
<gene>
    <name evidence="8" type="ORF">ACFQ2S_00980</name>
</gene>
<dbReference type="Proteomes" id="UP001597108">
    <property type="component" value="Unassembled WGS sequence"/>
</dbReference>
<dbReference type="InterPro" id="IPR025166">
    <property type="entry name" value="Integrase_DNA_bind_dom"/>
</dbReference>
<dbReference type="InterPro" id="IPR044068">
    <property type="entry name" value="CB"/>
</dbReference>
<accession>A0ABW3IKZ5</accession>
<feature type="domain" description="Tyr recombinase" evidence="6">
    <location>
        <begin position="207"/>
        <end position="387"/>
    </location>
</feature>
<dbReference type="Gene3D" id="1.10.150.130">
    <property type="match status" value="1"/>
</dbReference>
<evidence type="ECO:0000256" key="1">
    <source>
        <dbReference type="ARBA" id="ARBA00008857"/>
    </source>
</evidence>
<keyword evidence="4" id="KW-0233">DNA recombination</keyword>
<keyword evidence="3 5" id="KW-0238">DNA-binding</keyword>
<dbReference type="Gene3D" id="1.10.443.10">
    <property type="entry name" value="Intergrase catalytic core"/>
    <property type="match status" value="1"/>
</dbReference>
<dbReference type="SUPFAM" id="SSF56349">
    <property type="entry name" value="DNA breaking-rejoining enzymes"/>
    <property type="match status" value="1"/>
</dbReference>
<keyword evidence="9" id="KW-1185">Reference proteome</keyword>
<dbReference type="InterPro" id="IPR050808">
    <property type="entry name" value="Phage_Integrase"/>
</dbReference>
<comment type="similarity">
    <text evidence="1">Belongs to the 'phage' integrase family.</text>
</comment>
<keyword evidence="2" id="KW-0229">DNA integration</keyword>
<dbReference type="Pfam" id="PF13356">
    <property type="entry name" value="Arm-DNA-bind_3"/>
    <property type="match status" value="1"/>
</dbReference>
<dbReference type="InterPro" id="IPR013762">
    <property type="entry name" value="Integrase-like_cat_sf"/>
</dbReference>
<evidence type="ECO:0000256" key="3">
    <source>
        <dbReference type="ARBA" id="ARBA00023125"/>
    </source>
</evidence>
<protein>
    <submittedName>
        <fullName evidence="8">Tyrosine-type recombinase/integrase</fullName>
    </submittedName>
</protein>
<evidence type="ECO:0000256" key="2">
    <source>
        <dbReference type="ARBA" id="ARBA00022908"/>
    </source>
</evidence>
<dbReference type="InterPro" id="IPR010998">
    <property type="entry name" value="Integrase_recombinase_N"/>
</dbReference>
<organism evidence="8 9">
    <name type="scientific">Tropicimonas aquimaris</name>
    <dbReference type="NCBI Taxonomy" id="914152"/>
    <lineage>
        <taxon>Bacteria</taxon>
        <taxon>Pseudomonadati</taxon>
        <taxon>Pseudomonadota</taxon>
        <taxon>Alphaproteobacteria</taxon>
        <taxon>Rhodobacterales</taxon>
        <taxon>Roseobacteraceae</taxon>
        <taxon>Tropicimonas</taxon>
    </lineage>
</organism>
<dbReference type="CDD" id="cd00801">
    <property type="entry name" value="INT_P4_C"/>
    <property type="match status" value="1"/>
</dbReference>
<evidence type="ECO:0000313" key="8">
    <source>
        <dbReference type="EMBL" id="MFD0978215.1"/>
    </source>
</evidence>
<evidence type="ECO:0000313" key="9">
    <source>
        <dbReference type="Proteomes" id="UP001597108"/>
    </source>
</evidence>
<evidence type="ECO:0000256" key="4">
    <source>
        <dbReference type="ARBA" id="ARBA00023172"/>
    </source>
</evidence>
<dbReference type="InterPro" id="IPR053876">
    <property type="entry name" value="Phage_int_M"/>
</dbReference>
<dbReference type="Pfam" id="PF22022">
    <property type="entry name" value="Phage_int_M"/>
    <property type="match status" value="1"/>
</dbReference>
<dbReference type="InterPro" id="IPR038488">
    <property type="entry name" value="Integrase_DNA-bd_sf"/>
</dbReference>
<evidence type="ECO:0000259" key="7">
    <source>
        <dbReference type="PROSITE" id="PS51900"/>
    </source>
</evidence>
<reference evidence="9" key="1">
    <citation type="journal article" date="2019" name="Int. J. Syst. Evol. Microbiol.">
        <title>The Global Catalogue of Microorganisms (GCM) 10K type strain sequencing project: providing services to taxonomists for standard genome sequencing and annotation.</title>
        <authorList>
            <consortium name="The Broad Institute Genomics Platform"/>
            <consortium name="The Broad Institute Genome Sequencing Center for Infectious Disease"/>
            <person name="Wu L."/>
            <person name="Ma J."/>
        </authorList>
    </citation>
    <scope>NUCLEOTIDE SEQUENCE [LARGE SCALE GENOMIC DNA]</scope>
    <source>
        <strain evidence="9">CCUG 60524</strain>
    </source>
</reference>
<dbReference type="InterPro" id="IPR002104">
    <property type="entry name" value="Integrase_catalytic"/>
</dbReference>